<evidence type="ECO:0000313" key="2">
    <source>
        <dbReference type="Proteomes" id="UP000663722"/>
    </source>
</evidence>
<reference evidence="1" key="1">
    <citation type="journal article" date="2021" name="Microb. Physiol.">
        <title>Proteogenomic Insights into the Physiology of Marine, Sulfate-Reducing, Filamentous Desulfonema limicola and Desulfonema magnum.</title>
        <authorList>
            <person name="Schnaars V."/>
            <person name="Wohlbrand L."/>
            <person name="Scheve S."/>
            <person name="Hinrichs C."/>
            <person name="Reinhardt R."/>
            <person name="Rabus R."/>
        </authorList>
    </citation>
    <scope>NUCLEOTIDE SEQUENCE</scope>
    <source>
        <strain evidence="1">4be13</strain>
    </source>
</reference>
<dbReference type="KEGG" id="dmm:dnm_085410"/>
<sequence>MAYSEFDLDTVTKSFNLTIEHEKLFEKIKQTGVSSWLEESLEKGLKLSLGSEKARAEFIVAPVLLASRELSHDSFYLYSGQNLDIDPERGLKGNCDFILTNSPPSPTMQSPIAVITEAKKNDIEGTLGECIAQMLGVRLYRRIISLFLYRAAWMLGTKYSEKQGTRELRTIFGCVTTGETWQFLKLRGKTVWIDSDRYYINKVDKILGVLQAIVSYYKE</sequence>
<protein>
    <submittedName>
        <fullName evidence="1">Uncharacterized protein</fullName>
    </submittedName>
</protein>
<accession>A0A975BVD8</accession>
<keyword evidence="2" id="KW-1185">Reference proteome</keyword>
<organism evidence="1 2">
    <name type="scientific">Desulfonema magnum</name>
    <dbReference type="NCBI Taxonomy" id="45655"/>
    <lineage>
        <taxon>Bacteria</taxon>
        <taxon>Pseudomonadati</taxon>
        <taxon>Thermodesulfobacteriota</taxon>
        <taxon>Desulfobacteria</taxon>
        <taxon>Desulfobacterales</taxon>
        <taxon>Desulfococcaceae</taxon>
        <taxon>Desulfonema</taxon>
    </lineage>
</organism>
<dbReference type="Proteomes" id="UP000663722">
    <property type="component" value="Chromosome"/>
</dbReference>
<dbReference type="RefSeq" id="WP_207679816.1">
    <property type="nucleotide sequence ID" value="NZ_CP061800.1"/>
</dbReference>
<proteinExistence type="predicted"/>
<dbReference type="AlphaFoldDB" id="A0A975BVD8"/>
<name>A0A975BVD8_9BACT</name>
<gene>
    <name evidence="1" type="ORF">dnm_085410</name>
</gene>
<dbReference type="EMBL" id="CP061800">
    <property type="protein sequence ID" value="QTA92461.1"/>
    <property type="molecule type" value="Genomic_DNA"/>
</dbReference>
<evidence type="ECO:0000313" key="1">
    <source>
        <dbReference type="EMBL" id="QTA92461.1"/>
    </source>
</evidence>